<dbReference type="AlphaFoldDB" id="A0AAP4E9M1"/>
<dbReference type="Proteomes" id="UP001229409">
    <property type="component" value="Unassembled WGS sequence"/>
</dbReference>
<protein>
    <submittedName>
        <fullName evidence="1">Uncharacterized protein</fullName>
    </submittedName>
</protein>
<evidence type="ECO:0000313" key="2">
    <source>
        <dbReference type="Proteomes" id="UP001229409"/>
    </source>
</evidence>
<comment type="caution">
    <text evidence="1">The sequence shown here is derived from an EMBL/GenBank/DDBJ whole genome shotgun (WGS) entry which is preliminary data.</text>
</comment>
<sequence length="151" mass="17552">MWNIKEQIFSASSKLDIDLSILPAEEAVKIKQSIMSKYLEDGSSHNFPLFERIHDYVGIDVPDSWMWISNFVNKNPVILFFNPEDEKGFFKLNSGEDVVSIIDEIYNVEFYVTNFDTEYLLGYNHSQCLIASGTASFWLENHEGYKARYNK</sequence>
<evidence type="ECO:0000313" key="1">
    <source>
        <dbReference type="EMBL" id="MDH2329766.1"/>
    </source>
</evidence>
<reference evidence="1" key="1">
    <citation type="submission" date="2023-04" db="EMBL/GenBank/DDBJ databases">
        <title>Uncovering the Secrets of Slow-Growing Bacteria in Tropical Savanna Soil through Cultivation and Genomic Analysis.</title>
        <authorList>
            <person name="Goncalves O.S."/>
            <person name="Santana M.F."/>
        </authorList>
    </citation>
    <scope>NUCLEOTIDE SEQUENCE</scope>
    <source>
        <strain evidence="1">ANTI</strain>
    </source>
</reference>
<organism evidence="1 2">
    <name type="scientific">Paenibacillus polymyxa</name>
    <name type="common">Bacillus polymyxa</name>
    <dbReference type="NCBI Taxonomy" id="1406"/>
    <lineage>
        <taxon>Bacteria</taxon>
        <taxon>Bacillati</taxon>
        <taxon>Bacillota</taxon>
        <taxon>Bacilli</taxon>
        <taxon>Bacillales</taxon>
        <taxon>Paenibacillaceae</taxon>
        <taxon>Paenibacillus</taxon>
    </lineage>
</organism>
<gene>
    <name evidence="1" type="ORF">QDS18_02690</name>
</gene>
<accession>A0AAP4E9M1</accession>
<dbReference type="EMBL" id="JARVWT010000001">
    <property type="protein sequence ID" value="MDH2329766.1"/>
    <property type="molecule type" value="Genomic_DNA"/>
</dbReference>
<proteinExistence type="predicted"/>
<dbReference type="RefSeq" id="WP_160789790.1">
    <property type="nucleotide sequence ID" value="NZ_CP109848.1"/>
</dbReference>
<name>A0AAP4E9M1_PAEPO</name>